<accession>A0A6A6CAZ7</accession>
<dbReference type="OrthoDB" id="428577at2759"/>
<keyword evidence="3" id="KW-1185">Reference proteome</keyword>
<evidence type="ECO:0000313" key="2">
    <source>
        <dbReference type="EMBL" id="KAF2163408.1"/>
    </source>
</evidence>
<feature type="region of interest" description="Disordered" evidence="1">
    <location>
        <begin position="217"/>
        <end position="241"/>
    </location>
</feature>
<dbReference type="AlphaFoldDB" id="A0A6A6CAZ7"/>
<dbReference type="Proteomes" id="UP000799537">
    <property type="component" value="Unassembled WGS sequence"/>
</dbReference>
<evidence type="ECO:0000313" key="3">
    <source>
        <dbReference type="Proteomes" id="UP000799537"/>
    </source>
</evidence>
<dbReference type="RefSeq" id="XP_033664297.1">
    <property type="nucleotide sequence ID" value="XM_033813594.1"/>
</dbReference>
<proteinExistence type="predicted"/>
<evidence type="ECO:0000256" key="1">
    <source>
        <dbReference type="SAM" id="MobiDB-lite"/>
    </source>
</evidence>
<gene>
    <name evidence="2" type="ORF">M409DRAFT_57316</name>
</gene>
<name>A0A6A6CAZ7_ZASCE</name>
<protein>
    <submittedName>
        <fullName evidence="2">Uncharacterized protein</fullName>
    </submittedName>
</protein>
<dbReference type="EMBL" id="ML993608">
    <property type="protein sequence ID" value="KAF2163408.1"/>
    <property type="molecule type" value="Genomic_DNA"/>
</dbReference>
<dbReference type="GeneID" id="54566866"/>
<reference evidence="2" key="1">
    <citation type="journal article" date="2020" name="Stud. Mycol.">
        <title>101 Dothideomycetes genomes: a test case for predicting lifestyles and emergence of pathogens.</title>
        <authorList>
            <person name="Haridas S."/>
            <person name="Albert R."/>
            <person name="Binder M."/>
            <person name="Bloem J."/>
            <person name="Labutti K."/>
            <person name="Salamov A."/>
            <person name="Andreopoulos B."/>
            <person name="Baker S."/>
            <person name="Barry K."/>
            <person name="Bills G."/>
            <person name="Bluhm B."/>
            <person name="Cannon C."/>
            <person name="Castanera R."/>
            <person name="Culley D."/>
            <person name="Daum C."/>
            <person name="Ezra D."/>
            <person name="Gonzalez J."/>
            <person name="Henrissat B."/>
            <person name="Kuo A."/>
            <person name="Liang C."/>
            <person name="Lipzen A."/>
            <person name="Lutzoni F."/>
            <person name="Magnuson J."/>
            <person name="Mondo S."/>
            <person name="Nolan M."/>
            <person name="Ohm R."/>
            <person name="Pangilinan J."/>
            <person name="Park H.-J."/>
            <person name="Ramirez L."/>
            <person name="Alfaro M."/>
            <person name="Sun H."/>
            <person name="Tritt A."/>
            <person name="Yoshinaga Y."/>
            <person name="Zwiers L.-H."/>
            <person name="Turgeon B."/>
            <person name="Goodwin S."/>
            <person name="Spatafora J."/>
            <person name="Crous P."/>
            <person name="Grigoriev I."/>
        </authorList>
    </citation>
    <scope>NUCLEOTIDE SEQUENCE</scope>
    <source>
        <strain evidence="2">ATCC 36951</strain>
    </source>
</reference>
<sequence length="678" mass="75288">MPSIGDLDQDFEAISLITSWLADSYREGQYVNAVLFLYSITDDTFAYQSRRALGILKRLCGESCLRDVVLIPPKWDQSADEKQDVASDRAPWEVDIDRNDMLMAGVRIKRCPSSKESALAIISSCIETSRVVRFQIQREVVDQGCELATTTVGNQLRVDLVRRQDELRQERLALIAKGPPEGTATMGAEREETKAIDRRLEENTRLTRRIKKAVSSLHTQERGLEPRVLGSSQPRPPVSRLPPMLGNFQSLTLAKDTPSREQSLHRARDPLSEAVATGSLSFLQMILERDFATIAIGSWEWLTELEQLGYTKSEVAELLLEQRNDQLSIVFAPWILEDRSPRIKFHVTGCVHDGGCHSPAIPLEVNPCPADAARNLRRETASLCGLGGVIPSSQEKDWWKTLAKFPDSSTAVIHYQSLATDVSVLTRYLATAMRRVCTALNIVQDAKACCNRFTVLVQKPRSEVITMRTINFSDAVWFSHVLAEINRGLYAASLTRCQSTARAILDDLGMPVTNSGGPSVFDVLHDCALAVQFLSLGLVSYLQAHIGKLESFFLEAKLANIKLLGSTSYGSSKGSISAALRRFTCLDDMTSFPVLIFTRTSTTLADSSPQLDLLAKPEDLLDTWGPGEMIREPEDGETRFRALTVRGGIIHPSSGTTFHWRRLESHASAIDEESFAMN</sequence>
<organism evidence="2 3">
    <name type="scientific">Zasmidium cellare ATCC 36951</name>
    <dbReference type="NCBI Taxonomy" id="1080233"/>
    <lineage>
        <taxon>Eukaryota</taxon>
        <taxon>Fungi</taxon>
        <taxon>Dikarya</taxon>
        <taxon>Ascomycota</taxon>
        <taxon>Pezizomycotina</taxon>
        <taxon>Dothideomycetes</taxon>
        <taxon>Dothideomycetidae</taxon>
        <taxon>Mycosphaerellales</taxon>
        <taxon>Mycosphaerellaceae</taxon>
        <taxon>Zasmidium</taxon>
    </lineage>
</organism>